<sequence>MYHITINGPNLCSESADLGTVSDLTLSRAVLNTGYLPTTTTYYHCQRAGPRSRAQQLSRSEGRALSPRLHPFLLREFAAEPEHCNTIITYWGQYQTLAQVRASPYYMRIELPPSCDSMAEDESHQQQHNISDLVIVIPEDFTAADDVSKREAAKKNFMMHAVHPIPRYYLRSLAHSQLEFLNGYLIGRSFRPDGELARRVRGTLETIGEVTSDR</sequence>
<gene>
    <name evidence="1" type="ORF">EJ02DRAFT_470028</name>
</gene>
<accession>A0A6A5S8R8</accession>
<dbReference type="OrthoDB" id="3800337at2759"/>
<keyword evidence="2" id="KW-1185">Reference proteome</keyword>
<dbReference type="EMBL" id="ML976158">
    <property type="protein sequence ID" value="KAF1937005.1"/>
    <property type="molecule type" value="Genomic_DNA"/>
</dbReference>
<dbReference type="AlphaFoldDB" id="A0A6A5S8R8"/>
<dbReference type="Proteomes" id="UP000800038">
    <property type="component" value="Unassembled WGS sequence"/>
</dbReference>
<evidence type="ECO:0000313" key="1">
    <source>
        <dbReference type="EMBL" id="KAF1937005.1"/>
    </source>
</evidence>
<proteinExistence type="predicted"/>
<protein>
    <submittedName>
        <fullName evidence="1">Uncharacterized protein</fullName>
    </submittedName>
</protein>
<reference evidence="1" key="1">
    <citation type="journal article" date="2020" name="Stud. Mycol.">
        <title>101 Dothideomycetes genomes: a test case for predicting lifestyles and emergence of pathogens.</title>
        <authorList>
            <person name="Haridas S."/>
            <person name="Albert R."/>
            <person name="Binder M."/>
            <person name="Bloem J."/>
            <person name="Labutti K."/>
            <person name="Salamov A."/>
            <person name="Andreopoulos B."/>
            <person name="Baker S."/>
            <person name="Barry K."/>
            <person name="Bills G."/>
            <person name="Bluhm B."/>
            <person name="Cannon C."/>
            <person name="Castanera R."/>
            <person name="Culley D."/>
            <person name="Daum C."/>
            <person name="Ezra D."/>
            <person name="Gonzalez J."/>
            <person name="Henrissat B."/>
            <person name="Kuo A."/>
            <person name="Liang C."/>
            <person name="Lipzen A."/>
            <person name="Lutzoni F."/>
            <person name="Magnuson J."/>
            <person name="Mondo S."/>
            <person name="Nolan M."/>
            <person name="Ohm R."/>
            <person name="Pangilinan J."/>
            <person name="Park H.-J."/>
            <person name="Ramirez L."/>
            <person name="Alfaro M."/>
            <person name="Sun H."/>
            <person name="Tritt A."/>
            <person name="Yoshinaga Y."/>
            <person name="Zwiers L.-H."/>
            <person name="Turgeon B."/>
            <person name="Goodwin S."/>
            <person name="Spatafora J."/>
            <person name="Crous P."/>
            <person name="Grigoriev I."/>
        </authorList>
    </citation>
    <scope>NUCLEOTIDE SEQUENCE</scope>
    <source>
        <strain evidence="1">CBS 161.51</strain>
    </source>
</reference>
<name>A0A6A5S8R8_9PLEO</name>
<evidence type="ECO:0000313" key="2">
    <source>
        <dbReference type="Proteomes" id="UP000800038"/>
    </source>
</evidence>
<organism evidence="1 2">
    <name type="scientific">Clathrospora elynae</name>
    <dbReference type="NCBI Taxonomy" id="706981"/>
    <lineage>
        <taxon>Eukaryota</taxon>
        <taxon>Fungi</taxon>
        <taxon>Dikarya</taxon>
        <taxon>Ascomycota</taxon>
        <taxon>Pezizomycotina</taxon>
        <taxon>Dothideomycetes</taxon>
        <taxon>Pleosporomycetidae</taxon>
        <taxon>Pleosporales</taxon>
        <taxon>Diademaceae</taxon>
        <taxon>Clathrospora</taxon>
    </lineage>
</organism>